<keyword evidence="1" id="KW-0812">Transmembrane</keyword>
<dbReference type="AlphaFoldDB" id="A0A1Q5TVH8"/>
<dbReference type="RefSeq" id="WP_074020789.1">
    <property type="nucleotide sequence ID" value="NZ_CAWMWP010000046.1"/>
</dbReference>
<keyword evidence="1" id="KW-1133">Transmembrane helix</keyword>
<dbReference type="PANTHER" id="PTHR30354:SF11">
    <property type="entry name" value="PERMEASE"/>
    <property type="match status" value="1"/>
</dbReference>
<keyword evidence="3" id="KW-1185">Reference proteome</keyword>
<feature type="transmembrane region" description="Helical" evidence="1">
    <location>
        <begin position="393"/>
        <end position="414"/>
    </location>
</feature>
<keyword evidence="1" id="KW-0472">Membrane</keyword>
<dbReference type="Proteomes" id="UP000186277">
    <property type="component" value="Unassembled WGS sequence"/>
</dbReference>
<dbReference type="GO" id="GO:0015128">
    <property type="term" value="F:gluconate transmembrane transporter activity"/>
    <property type="evidence" value="ECO:0007669"/>
    <property type="project" value="InterPro"/>
</dbReference>
<dbReference type="GO" id="GO:0005886">
    <property type="term" value="C:plasma membrane"/>
    <property type="evidence" value="ECO:0007669"/>
    <property type="project" value="TreeGrafter"/>
</dbReference>
<evidence type="ECO:0000313" key="3">
    <source>
        <dbReference type="Proteomes" id="UP000186277"/>
    </source>
</evidence>
<name>A0A1Q5TVH8_9GAMM</name>
<feature type="transmembrane region" description="Helical" evidence="1">
    <location>
        <begin position="5"/>
        <end position="22"/>
    </location>
</feature>
<accession>A0A1Q5TVH8</accession>
<organism evidence="2 3">
    <name type="scientific">Xenorhabdus thuongxuanensis</name>
    <dbReference type="NCBI Taxonomy" id="1873484"/>
    <lineage>
        <taxon>Bacteria</taxon>
        <taxon>Pseudomonadati</taxon>
        <taxon>Pseudomonadota</taxon>
        <taxon>Gammaproteobacteria</taxon>
        <taxon>Enterobacterales</taxon>
        <taxon>Morganellaceae</taxon>
        <taxon>Xenorhabdus</taxon>
    </lineage>
</organism>
<dbReference type="OrthoDB" id="9787129at2"/>
<feature type="transmembrane region" description="Helical" evidence="1">
    <location>
        <begin position="28"/>
        <end position="47"/>
    </location>
</feature>
<dbReference type="PANTHER" id="PTHR30354">
    <property type="entry name" value="GNT FAMILY GLUCONATE TRANSPORTER"/>
    <property type="match status" value="1"/>
</dbReference>
<feature type="transmembrane region" description="Helical" evidence="1">
    <location>
        <begin position="59"/>
        <end position="79"/>
    </location>
</feature>
<comment type="caution">
    <text evidence="2">The sequence shown here is derived from an EMBL/GenBank/DDBJ whole genome shotgun (WGS) entry which is preliminary data.</text>
</comment>
<dbReference type="EMBL" id="MKGR01000022">
    <property type="protein sequence ID" value="OKP04236.1"/>
    <property type="molecule type" value="Genomic_DNA"/>
</dbReference>
<reference evidence="2 3" key="1">
    <citation type="submission" date="2016-09" db="EMBL/GenBank/DDBJ databases">
        <title>Xenorhabdus thuongxuanensis sp. nov. and Xenorhabdus eapokensis sp. nov., isolated from Steinernema species.</title>
        <authorList>
            <person name="Kaempfer P."/>
            <person name="Tobias N.J."/>
            <person name="Phan Ke L."/>
            <person name="Bode H.B."/>
            <person name="Glaeser S.P."/>
        </authorList>
    </citation>
    <scope>NUCLEOTIDE SEQUENCE [LARGE SCALE GENOMIC DNA]</scope>
    <source>
        <strain evidence="2 3">30TX1</strain>
    </source>
</reference>
<dbReference type="PIRSF" id="PIRSF002746">
    <property type="entry name" value="Gluconate_transporter"/>
    <property type="match status" value="1"/>
</dbReference>
<feature type="transmembrane region" description="Helical" evidence="1">
    <location>
        <begin position="170"/>
        <end position="197"/>
    </location>
</feature>
<feature type="transmembrane region" description="Helical" evidence="1">
    <location>
        <begin position="140"/>
        <end position="158"/>
    </location>
</feature>
<evidence type="ECO:0000256" key="1">
    <source>
        <dbReference type="SAM" id="Phobius"/>
    </source>
</evidence>
<sequence>MTLYIPLIGLVVAVFTLIFLVLRTRVHATLAMLISAIIAGITGGLTITNTVEVITKGFGSTLGSIGIVIGLGIMMGRILEFSGAAEKIAYSLIKWLGNKREEWALAITGYIVSVPIFVDTAFVLLYPLVKALVKKGKRNILTLGVALAGGLVVTHHVVPPTPGPLGVAGIFGVDIGAMMLVGIILAIPCVICITFYAKWLAFKYPEYQCVEENPEDLKQIHQRYMEEKINKPLPNLFLSLLPIVVPIVLILIKAINNVLLQLDIFIEKEKHLYFQFFDFLGSPIIALAISVLLATYTLMPKVSKHEVIEQLETGLQTVGIILLVTGAGGALGAVLRESGVGTFIAQQIASLPITPILIPFIIATLVRLIQGSGTVAMITAASISAPVISQIPGINMLLAAQAATIGAFFFSYFNDSLFWVVNRMMGVKNAKQQMIVWSIPTTIAWGIGLCGVLVLNFVM</sequence>
<feature type="transmembrane region" description="Helical" evidence="1">
    <location>
        <begin position="317"/>
        <end position="336"/>
    </location>
</feature>
<feature type="transmembrane region" description="Helical" evidence="1">
    <location>
        <begin position="233"/>
        <end position="252"/>
    </location>
</feature>
<proteinExistence type="predicted"/>
<feature type="transmembrane region" description="Helical" evidence="1">
    <location>
        <begin position="272"/>
        <end position="296"/>
    </location>
</feature>
<dbReference type="NCBIfam" id="TIGR00791">
    <property type="entry name" value="gntP"/>
    <property type="match status" value="1"/>
</dbReference>
<protein>
    <submittedName>
        <fullName evidence="2">Gluconate permease</fullName>
    </submittedName>
</protein>
<dbReference type="Pfam" id="PF02447">
    <property type="entry name" value="GntP_permease"/>
    <property type="match status" value="1"/>
</dbReference>
<dbReference type="InterPro" id="IPR003474">
    <property type="entry name" value="Glcn_transporter"/>
</dbReference>
<evidence type="ECO:0000313" key="2">
    <source>
        <dbReference type="EMBL" id="OKP04236.1"/>
    </source>
</evidence>
<gene>
    <name evidence="2" type="ORF">Xentx_02761</name>
</gene>
<feature type="transmembrane region" description="Helical" evidence="1">
    <location>
        <begin position="434"/>
        <end position="458"/>
    </location>
</feature>
<feature type="transmembrane region" description="Helical" evidence="1">
    <location>
        <begin position="103"/>
        <end position="128"/>
    </location>
</feature>